<accession>A0A090L4T8</accession>
<evidence type="ECO:0000256" key="1">
    <source>
        <dbReference type="SAM" id="Phobius"/>
    </source>
</evidence>
<evidence type="ECO:0000313" key="4">
    <source>
        <dbReference type="WBParaSite" id="SRAE_1000139700.1"/>
    </source>
</evidence>
<dbReference type="GeneID" id="36375497"/>
<protein>
    <submittedName>
        <fullName evidence="2 4">Uncharacterized protein</fullName>
    </submittedName>
</protein>
<evidence type="ECO:0000313" key="5">
    <source>
        <dbReference type="WormBase" id="SRAE_1000139700"/>
    </source>
</evidence>
<reference evidence="2 3" key="1">
    <citation type="submission" date="2014-09" db="EMBL/GenBank/DDBJ databases">
        <authorList>
            <person name="Martin A.A."/>
        </authorList>
    </citation>
    <scope>NUCLEOTIDE SEQUENCE</scope>
    <source>
        <strain evidence="3">ED321</strain>
        <strain evidence="2">ED321 Heterogonic</strain>
    </source>
</reference>
<name>A0A090L4T8_STRRB</name>
<dbReference type="EMBL" id="LN609528">
    <property type="protein sequence ID" value="CEF63132.1"/>
    <property type="molecule type" value="Genomic_DNA"/>
</dbReference>
<keyword evidence="1" id="KW-0472">Membrane</keyword>
<feature type="transmembrane region" description="Helical" evidence="1">
    <location>
        <begin position="6"/>
        <end position="28"/>
    </location>
</feature>
<gene>
    <name evidence="2 4 5" type="ORF">SRAE_1000139700</name>
</gene>
<keyword evidence="1" id="KW-1133">Transmembrane helix</keyword>
<proteinExistence type="predicted"/>
<sequence length="128" mass="14803">MQALEVYFQCFTVTSFIFAVIIFFLFSISKYMKKLDKKEKKRIRAINKLQETVPFEQELSKEGNQTGVESTRCQDTVEESITEMSNYETHCGSLINNQTEYFDISCCNQDSVPCHRHGKTSTNKFPSS</sequence>
<keyword evidence="3" id="KW-1185">Reference proteome</keyword>
<evidence type="ECO:0000313" key="3">
    <source>
        <dbReference type="Proteomes" id="UP000035682"/>
    </source>
</evidence>
<evidence type="ECO:0000313" key="2">
    <source>
        <dbReference type="EMBL" id="CEF63132.1"/>
    </source>
</evidence>
<organism evidence="2">
    <name type="scientific">Strongyloides ratti</name>
    <name type="common">Parasitic roundworm</name>
    <dbReference type="NCBI Taxonomy" id="34506"/>
    <lineage>
        <taxon>Eukaryota</taxon>
        <taxon>Metazoa</taxon>
        <taxon>Ecdysozoa</taxon>
        <taxon>Nematoda</taxon>
        <taxon>Chromadorea</taxon>
        <taxon>Rhabditida</taxon>
        <taxon>Tylenchina</taxon>
        <taxon>Panagrolaimomorpha</taxon>
        <taxon>Strongyloidoidea</taxon>
        <taxon>Strongyloididae</taxon>
        <taxon>Strongyloides</taxon>
    </lineage>
</organism>
<dbReference type="WormBase" id="SRAE_1000139700">
    <property type="protein sequence ID" value="SRP06096"/>
    <property type="gene ID" value="WBGene00258002"/>
</dbReference>
<keyword evidence="1" id="KW-0812">Transmembrane</keyword>
<reference evidence="4" key="2">
    <citation type="submission" date="2020-12" db="UniProtKB">
        <authorList>
            <consortium name="WormBaseParasite"/>
        </authorList>
    </citation>
    <scope>IDENTIFICATION</scope>
</reference>
<dbReference type="CTD" id="36375497"/>
<dbReference type="AlphaFoldDB" id="A0A090L4T8"/>
<dbReference type="WBParaSite" id="SRAE_1000139700.1">
    <property type="protein sequence ID" value="SRAE_1000139700.1"/>
    <property type="gene ID" value="WBGene00258002"/>
</dbReference>
<dbReference type="Proteomes" id="UP000035682">
    <property type="component" value="Unplaced"/>
</dbReference>
<dbReference type="RefSeq" id="XP_024502334.1">
    <property type="nucleotide sequence ID" value="XM_024648346.1"/>
</dbReference>